<sequence>MISELQLYNFAAFKELKLNFSPKINVIIGENSCGKTQILKSIYALSRNDMLKSENLFDLFKPHKESLGSLHHRSSSEDALLSVKDASDRQSKIVFSAKSKSQFSEVLSDASVPCLLIPTKEILSLLPAINSGKTSKESLSALFDKSVIDLCELVLKAPSEEAEKILNSDPRASTLAPKLSKALGGRYIIDGSEQYFVAGSYWEKKLPGGSKAQQAQIYNDYTELKFEKTEGTETSVMMTAEGYRKIGLLQRLLENGTLTQSGVNTILWDEPESNMNPSLMRMLVECLLVLSRNGQQIIVATHNYVLLKWFDLLVDSSKSDHIMYHALYRDENKVIRSESENDYNMLSKNAIAETYGELYDEEITKALG</sequence>
<dbReference type="HOGENOM" id="CLU_045089_0_0_6"/>
<evidence type="ECO:0000259" key="1">
    <source>
        <dbReference type="Pfam" id="PF13175"/>
    </source>
</evidence>
<dbReference type="InterPro" id="IPR051396">
    <property type="entry name" value="Bact_Antivir_Def_Nuclease"/>
</dbReference>
<reference evidence="3 4" key="1">
    <citation type="submission" date="2013-02" db="EMBL/GenBank/DDBJ databases">
        <title>The Genome Sequence of Acinetobacter johnsonii ANC 3681.</title>
        <authorList>
            <consortium name="The Broad Institute Genome Sequencing Platform"/>
            <consortium name="The Broad Institute Genome Sequencing Center for Infectious Disease"/>
            <person name="Cerqueira G."/>
            <person name="Feldgarden M."/>
            <person name="Courvalin P."/>
            <person name="Perichon B."/>
            <person name="Grillot-Courvalin C."/>
            <person name="Clermont D."/>
            <person name="Rocha E."/>
            <person name="Yoon E.-J."/>
            <person name="Nemec A."/>
            <person name="Walker B."/>
            <person name="Young S.K."/>
            <person name="Zeng Q."/>
            <person name="Gargeya S."/>
            <person name="Fitzgerald M."/>
            <person name="Haas B."/>
            <person name="Abouelleil A."/>
            <person name="Alvarado L."/>
            <person name="Arachchi H.M."/>
            <person name="Berlin A.M."/>
            <person name="Chapman S.B."/>
            <person name="Dewar J."/>
            <person name="Goldberg J."/>
            <person name="Griggs A."/>
            <person name="Gujja S."/>
            <person name="Hansen M."/>
            <person name="Howarth C."/>
            <person name="Imamovic A."/>
            <person name="Larimer J."/>
            <person name="McCowan C."/>
            <person name="Murphy C."/>
            <person name="Neiman D."/>
            <person name="Pearson M."/>
            <person name="Priest M."/>
            <person name="Roberts A."/>
            <person name="Saif S."/>
            <person name="Shea T."/>
            <person name="Sisk P."/>
            <person name="Sykes S."/>
            <person name="Wortman J."/>
            <person name="Nusbaum C."/>
            <person name="Birren B."/>
        </authorList>
    </citation>
    <scope>NUCLEOTIDE SEQUENCE [LARGE SCALE GENOMIC DNA]</scope>
    <source>
        <strain evidence="3 4">ANC 3681</strain>
    </source>
</reference>
<dbReference type="GeneID" id="56340327"/>
<dbReference type="SUPFAM" id="SSF52540">
    <property type="entry name" value="P-loop containing nucleoside triphosphate hydrolases"/>
    <property type="match status" value="1"/>
</dbReference>
<organism evidence="3 4">
    <name type="scientific">Acinetobacter johnsonii ANC 3681</name>
    <dbReference type="NCBI Taxonomy" id="1217662"/>
    <lineage>
        <taxon>Bacteria</taxon>
        <taxon>Pseudomonadati</taxon>
        <taxon>Pseudomonadota</taxon>
        <taxon>Gammaproteobacteria</taxon>
        <taxon>Moraxellales</taxon>
        <taxon>Moraxellaceae</taxon>
        <taxon>Acinetobacter</taxon>
    </lineage>
</organism>
<dbReference type="AlphaFoldDB" id="N9CTH2"/>
<evidence type="ECO:0000313" key="4">
    <source>
        <dbReference type="Proteomes" id="UP000018444"/>
    </source>
</evidence>
<dbReference type="PANTHER" id="PTHR43581:SF4">
    <property type="entry name" value="ATP_GTP PHOSPHATASE"/>
    <property type="match status" value="1"/>
</dbReference>
<name>N9CTH2_ACIJO</name>
<proteinExistence type="predicted"/>
<feature type="domain" description="ATPase AAA-type core" evidence="2">
    <location>
        <begin position="251"/>
        <end position="307"/>
    </location>
</feature>
<dbReference type="PATRIC" id="fig|1217662.4.peg.3089"/>
<dbReference type="RefSeq" id="WP_004984467.1">
    <property type="nucleotide sequence ID" value="NZ_KB849708.1"/>
</dbReference>
<protein>
    <submittedName>
        <fullName evidence="3">Uncharacterized protein</fullName>
    </submittedName>
</protein>
<dbReference type="Gene3D" id="3.40.50.300">
    <property type="entry name" value="P-loop containing nucleotide triphosphate hydrolases"/>
    <property type="match status" value="1"/>
</dbReference>
<evidence type="ECO:0000259" key="2">
    <source>
        <dbReference type="Pfam" id="PF13304"/>
    </source>
</evidence>
<dbReference type="Pfam" id="PF13175">
    <property type="entry name" value="AAA_15"/>
    <property type="match status" value="1"/>
</dbReference>
<evidence type="ECO:0000313" key="3">
    <source>
        <dbReference type="EMBL" id="ENV71513.1"/>
    </source>
</evidence>
<dbReference type="Proteomes" id="UP000018444">
    <property type="component" value="Unassembled WGS sequence"/>
</dbReference>
<accession>N9CTH2</accession>
<dbReference type="GO" id="GO:0016887">
    <property type="term" value="F:ATP hydrolysis activity"/>
    <property type="evidence" value="ECO:0007669"/>
    <property type="project" value="InterPro"/>
</dbReference>
<dbReference type="InterPro" id="IPR003959">
    <property type="entry name" value="ATPase_AAA_core"/>
</dbReference>
<dbReference type="InterPro" id="IPR027417">
    <property type="entry name" value="P-loop_NTPase"/>
</dbReference>
<dbReference type="PANTHER" id="PTHR43581">
    <property type="entry name" value="ATP/GTP PHOSPHATASE"/>
    <property type="match status" value="1"/>
</dbReference>
<comment type="caution">
    <text evidence="3">The sequence shown here is derived from an EMBL/GenBank/DDBJ whole genome shotgun (WGS) entry which is preliminary data.</text>
</comment>
<dbReference type="InterPro" id="IPR041685">
    <property type="entry name" value="AAA_GajA/Old/RecF-like"/>
</dbReference>
<dbReference type="GO" id="GO:0005524">
    <property type="term" value="F:ATP binding"/>
    <property type="evidence" value="ECO:0007669"/>
    <property type="project" value="InterPro"/>
</dbReference>
<dbReference type="Pfam" id="PF13304">
    <property type="entry name" value="AAA_21"/>
    <property type="match status" value="1"/>
</dbReference>
<gene>
    <name evidence="3" type="ORF">F946_03192</name>
</gene>
<dbReference type="EMBL" id="APPZ01000010">
    <property type="protein sequence ID" value="ENV71513.1"/>
    <property type="molecule type" value="Genomic_DNA"/>
</dbReference>
<feature type="domain" description="Endonuclease GajA/Old nuclease/RecF-like AAA" evidence="1">
    <location>
        <begin position="1"/>
        <end position="101"/>
    </location>
</feature>